<evidence type="ECO:0008006" key="5">
    <source>
        <dbReference type="Google" id="ProtNLM"/>
    </source>
</evidence>
<keyword evidence="2" id="KW-0732">Signal</keyword>
<feature type="compositionally biased region" description="Basic residues" evidence="1">
    <location>
        <begin position="169"/>
        <end position="181"/>
    </location>
</feature>
<reference evidence="3 4" key="1">
    <citation type="journal article" date="2015" name="Genome Biol.">
        <title>Comparative genomics of Steinernema reveals deeply conserved gene regulatory networks.</title>
        <authorList>
            <person name="Dillman A.R."/>
            <person name="Macchietto M."/>
            <person name="Porter C.F."/>
            <person name="Rogers A."/>
            <person name="Williams B."/>
            <person name="Antoshechkin I."/>
            <person name="Lee M.M."/>
            <person name="Goodwin Z."/>
            <person name="Lu X."/>
            <person name="Lewis E.E."/>
            <person name="Goodrich-Blair H."/>
            <person name="Stock S.P."/>
            <person name="Adams B.J."/>
            <person name="Sternberg P.W."/>
            <person name="Mortazavi A."/>
        </authorList>
    </citation>
    <scope>NUCLEOTIDE SEQUENCE [LARGE SCALE GENOMIC DNA]</scope>
    <source>
        <strain evidence="3 4">ALL</strain>
    </source>
</reference>
<dbReference type="Proteomes" id="UP000298663">
    <property type="component" value="Unassembled WGS sequence"/>
</dbReference>
<dbReference type="AlphaFoldDB" id="A0A4U5M3Q1"/>
<organism evidence="3 4">
    <name type="scientific">Steinernema carpocapsae</name>
    <name type="common">Entomopathogenic nematode</name>
    <dbReference type="NCBI Taxonomy" id="34508"/>
    <lineage>
        <taxon>Eukaryota</taxon>
        <taxon>Metazoa</taxon>
        <taxon>Ecdysozoa</taxon>
        <taxon>Nematoda</taxon>
        <taxon>Chromadorea</taxon>
        <taxon>Rhabditida</taxon>
        <taxon>Tylenchina</taxon>
        <taxon>Panagrolaimomorpha</taxon>
        <taxon>Strongyloidoidea</taxon>
        <taxon>Steinernematidae</taxon>
        <taxon>Steinernema</taxon>
    </lineage>
</organism>
<protein>
    <recommendedName>
        <fullName evidence="5">Spaetzle domain-containing protein</fullName>
    </recommendedName>
</protein>
<gene>
    <name evidence="3" type="ORF">L596_027237</name>
</gene>
<accession>A0A4U5M3Q1</accession>
<dbReference type="EMBL" id="AZBU02000010">
    <property type="protein sequence ID" value="TKR63401.1"/>
    <property type="molecule type" value="Genomic_DNA"/>
</dbReference>
<sequence length="181" mass="21285">MRLELFFFCALLPLAVGQQYGIGCYDSSNEQGNPNVSVRCVQATHCFILVKDYYHRVYGLSPFYRRRTHFGCGFDRQLKNLFVRNLENKFKKTLAVAVPSCTYKIRKDMIIHNPYDMTLGFYQRWSFKCCDSNYCNVPDSDEQYQEPPPPPPEFKQERTIKMKVENPKKIRKVKKGKKKDA</sequence>
<proteinExistence type="predicted"/>
<feature type="chain" id="PRO_5020929418" description="Spaetzle domain-containing protein" evidence="2">
    <location>
        <begin position="18"/>
        <end position="181"/>
    </location>
</feature>
<evidence type="ECO:0000256" key="2">
    <source>
        <dbReference type="SAM" id="SignalP"/>
    </source>
</evidence>
<feature type="compositionally biased region" description="Basic and acidic residues" evidence="1">
    <location>
        <begin position="154"/>
        <end position="168"/>
    </location>
</feature>
<feature type="region of interest" description="Disordered" evidence="1">
    <location>
        <begin position="140"/>
        <end position="181"/>
    </location>
</feature>
<evidence type="ECO:0000313" key="4">
    <source>
        <dbReference type="Proteomes" id="UP000298663"/>
    </source>
</evidence>
<evidence type="ECO:0000313" key="3">
    <source>
        <dbReference type="EMBL" id="TKR63401.1"/>
    </source>
</evidence>
<evidence type="ECO:0000256" key="1">
    <source>
        <dbReference type="SAM" id="MobiDB-lite"/>
    </source>
</evidence>
<keyword evidence="4" id="KW-1185">Reference proteome</keyword>
<reference evidence="3 4" key="2">
    <citation type="journal article" date="2019" name="G3 (Bethesda)">
        <title>Hybrid Assembly of the Genome of the Entomopathogenic Nematode Steinernema carpocapsae Identifies the X-Chromosome.</title>
        <authorList>
            <person name="Serra L."/>
            <person name="Macchietto M."/>
            <person name="Macias-Munoz A."/>
            <person name="McGill C.J."/>
            <person name="Rodriguez I.M."/>
            <person name="Rodriguez B."/>
            <person name="Murad R."/>
            <person name="Mortazavi A."/>
        </authorList>
    </citation>
    <scope>NUCLEOTIDE SEQUENCE [LARGE SCALE GENOMIC DNA]</scope>
    <source>
        <strain evidence="3 4">ALL</strain>
    </source>
</reference>
<name>A0A4U5M3Q1_STECR</name>
<comment type="caution">
    <text evidence="3">The sequence shown here is derived from an EMBL/GenBank/DDBJ whole genome shotgun (WGS) entry which is preliminary data.</text>
</comment>
<feature type="signal peptide" evidence="2">
    <location>
        <begin position="1"/>
        <end position="17"/>
    </location>
</feature>